<gene>
    <name evidence="2" type="ORF">CONPUDRAFT_165744</name>
</gene>
<dbReference type="RefSeq" id="XP_007769165.1">
    <property type="nucleotide sequence ID" value="XM_007770975.1"/>
</dbReference>
<feature type="region of interest" description="Disordered" evidence="1">
    <location>
        <begin position="1"/>
        <end position="125"/>
    </location>
</feature>
<feature type="compositionally biased region" description="Polar residues" evidence="1">
    <location>
        <begin position="456"/>
        <end position="465"/>
    </location>
</feature>
<feature type="region of interest" description="Disordered" evidence="1">
    <location>
        <begin position="542"/>
        <end position="566"/>
    </location>
</feature>
<feature type="compositionally biased region" description="Polar residues" evidence="1">
    <location>
        <begin position="90"/>
        <end position="100"/>
    </location>
</feature>
<evidence type="ECO:0000313" key="3">
    <source>
        <dbReference type="Proteomes" id="UP000053558"/>
    </source>
</evidence>
<organism evidence="2 3">
    <name type="scientific">Coniophora puteana (strain RWD-64-598)</name>
    <name type="common">Brown rot fungus</name>
    <dbReference type="NCBI Taxonomy" id="741705"/>
    <lineage>
        <taxon>Eukaryota</taxon>
        <taxon>Fungi</taxon>
        <taxon>Dikarya</taxon>
        <taxon>Basidiomycota</taxon>
        <taxon>Agaricomycotina</taxon>
        <taxon>Agaricomycetes</taxon>
        <taxon>Agaricomycetidae</taxon>
        <taxon>Boletales</taxon>
        <taxon>Coniophorineae</taxon>
        <taxon>Coniophoraceae</taxon>
        <taxon>Coniophora</taxon>
    </lineage>
</organism>
<feature type="compositionally biased region" description="Low complexity" evidence="1">
    <location>
        <begin position="390"/>
        <end position="410"/>
    </location>
</feature>
<proteinExistence type="predicted"/>
<dbReference type="KEGG" id="cput:CONPUDRAFT_165744"/>
<feature type="region of interest" description="Disordered" evidence="1">
    <location>
        <begin position="390"/>
        <end position="442"/>
    </location>
</feature>
<evidence type="ECO:0000256" key="1">
    <source>
        <dbReference type="SAM" id="MobiDB-lite"/>
    </source>
</evidence>
<dbReference type="OrthoDB" id="2959034at2759"/>
<evidence type="ECO:0000313" key="2">
    <source>
        <dbReference type="EMBL" id="EIW80144.1"/>
    </source>
</evidence>
<dbReference type="AlphaFoldDB" id="A0A5M3MMZ8"/>
<dbReference type="EMBL" id="JH711579">
    <property type="protein sequence ID" value="EIW80144.1"/>
    <property type="molecule type" value="Genomic_DNA"/>
</dbReference>
<protein>
    <submittedName>
        <fullName evidence="2">Uncharacterized protein</fullName>
    </submittedName>
</protein>
<keyword evidence="3" id="KW-1185">Reference proteome</keyword>
<dbReference type="OMA" id="HAPIYWA"/>
<accession>A0A5M3MMZ8</accession>
<sequence length="629" mass="66798">MVVVPTEEKSGKEGFPSGETNPDYGDQPPPAYDLVVSEFPPDIPGPSSSRPGPSSRASPPLPPRTPSSSSPPPSFSSSPALPAHPHRSGSNHNKAASTSGAVDHPALKYAPPTAKTDSKPLPSPCPFDALSPKASTLRSTKSSSWLSMFMPSSNKNTKQVRTTVLNLARGLVLPNGPESPQTEDVLARAREICSSYDLNLSTILQEYSIEGHTPIYWAIISPRREQLLAPLVRCASPLNPQSLSDIRRACLAVSDQPLYQAYRTRGYPFNSMSFTDPGSALNAADALVLGDLKSDDVQVEELDGDGAFIASFEITLWQKRLRVAGKVSIQFIARGRLWQITFFSSVPQSSAPPGKAVRKLSGSWYASLSLLEHSSPTHVDSLLVVDVPKPSTTTSGGSSPPATASFSPPAIVEPGDQRPHHSSSYPPLITPPDNGASLNPGVSLTTRELTSSLRNGTLAGTSLSPYLSLPTPGPSRSGSQVSLAASQYGELLAHSSSPSLQTPSPGASMRLLDQNTPFDKVTAKAGGAIMYRLTAYESQLARKAKGGKGQDGDSGPKDASAKNVTKSETWTEKDVHYINRLVVPLCDGPGSSLMYDDSPFLSADGTLRGRLEARLMKTTEESTKDCVIC</sequence>
<feature type="compositionally biased region" description="Pro residues" evidence="1">
    <location>
        <begin position="59"/>
        <end position="74"/>
    </location>
</feature>
<feature type="compositionally biased region" description="Basic and acidic residues" evidence="1">
    <location>
        <begin position="1"/>
        <end position="12"/>
    </location>
</feature>
<feature type="compositionally biased region" description="Low complexity" evidence="1">
    <location>
        <begin position="45"/>
        <end position="58"/>
    </location>
</feature>
<feature type="compositionally biased region" description="Basic and acidic residues" evidence="1">
    <location>
        <begin position="548"/>
        <end position="560"/>
    </location>
</feature>
<dbReference type="GeneID" id="19205380"/>
<reference evidence="3" key="1">
    <citation type="journal article" date="2012" name="Science">
        <title>The Paleozoic origin of enzymatic lignin decomposition reconstructed from 31 fungal genomes.</title>
        <authorList>
            <person name="Floudas D."/>
            <person name="Binder M."/>
            <person name="Riley R."/>
            <person name="Barry K."/>
            <person name="Blanchette R.A."/>
            <person name="Henrissat B."/>
            <person name="Martinez A.T."/>
            <person name="Otillar R."/>
            <person name="Spatafora J.W."/>
            <person name="Yadav J.S."/>
            <person name="Aerts A."/>
            <person name="Benoit I."/>
            <person name="Boyd A."/>
            <person name="Carlson A."/>
            <person name="Copeland A."/>
            <person name="Coutinho P.M."/>
            <person name="de Vries R.P."/>
            <person name="Ferreira P."/>
            <person name="Findley K."/>
            <person name="Foster B."/>
            <person name="Gaskell J."/>
            <person name="Glotzer D."/>
            <person name="Gorecki P."/>
            <person name="Heitman J."/>
            <person name="Hesse C."/>
            <person name="Hori C."/>
            <person name="Igarashi K."/>
            <person name="Jurgens J.A."/>
            <person name="Kallen N."/>
            <person name="Kersten P."/>
            <person name="Kohler A."/>
            <person name="Kuees U."/>
            <person name="Kumar T.K.A."/>
            <person name="Kuo A."/>
            <person name="LaButti K."/>
            <person name="Larrondo L.F."/>
            <person name="Lindquist E."/>
            <person name="Ling A."/>
            <person name="Lombard V."/>
            <person name="Lucas S."/>
            <person name="Lundell T."/>
            <person name="Martin R."/>
            <person name="McLaughlin D.J."/>
            <person name="Morgenstern I."/>
            <person name="Morin E."/>
            <person name="Murat C."/>
            <person name="Nagy L.G."/>
            <person name="Nolan M."/>
            <person name="Ohm R.A."/>
            <person name="Patyshakuliyeva A."/>
            <person name="Rokas A."/>
            <person name="Ruiz-Duenas F.J."/>
            <person name="Sabat G."/>
            <person name="Salamov A."/>
            <person name="Samejima M."/>
            <person name="Schmutz J."/>
            <person name="Slot J.C."/>
            <person name="St John F."/>
            <person name="Stenlid J."/>
            <person name="Sun H."/>
            <person name="Sun S."/>
            <person name="Syed K."/>
            <person name="Tsang A."/>
            <person name="Wiebenga A."/>
            <person name="Young D."/>
            <person name="Pisabarro A."/>
            <person name="Eastwood D.C."/>
            <person name="Martin F."/>
            <person name="Cullen D."/>
            <person name="Grigoriev I.V."/>
            <person name="Hibbett D.S."/>
        </authorList>
    </citation>
    <scope>NUCLEOTIDE SEQUENCE [LARGE SCALE GENOMIC DNA]</scope>
    <source>
        <strain evidence="3">RWD-64-598 SS2</strain>
    </source>
</reference>
<comment type="caution">
    <text evidence="2">The sequence shown here is derived from an EMBL/GenBank/DDBJ whole genome shotgun (WGS) entry which is preliminary data.</text>
</comment>
<feature type="region of interest" description="Disordered" evidence="1">
    <location>
        <begin position="456"/>
        <end position="482"/>
    </location>
</feature>
<dbReference type="Proteomes" id="UP000053558">
    <property type="component" value="Unassembled WGS sequence"/>
</dbReference>
<name>A0A5M3MMZ8_CONPW</name>